<reference evidence="10 11" key="1">
    <citation type="submission" date="2020-09" db="EMBL/GenBank/DDBJ databases">
        <title>Sphingomonas sp., a new species isolated from pork steak.</title>
        <authorList>
            <person name="Heidler von Heilborn D."/>
        </authorList>
    </citation>
    <scope>NUCLEOTIDE SEQUENCE [LARGE SCALE GENOMIC DNA]</scope>
    <source>
        <strain evidence="11">S8-3T</strain>
    </source>
</reference>
<dbReference type="Pfam" id="PF03901">
    <property type="entry name" value="Glyco_transf_22"/>
    <property type="match status" value="1"/>
</dbReference>
<evidence type="ECO:0000256" key="8">
    <source>
        <dbReference type="ARBA" id="ARBA00023136"/>
    </source>
</evidence>
<comment type="subcellular location">
    <subcellularLocation>
        <location evidence="1">Endomembrane system</location>
        <topology evidence="1">Multi-pass membrane protein</topology>
    </subcellularLocation>
    <subcellularLocation>
        <location evidence="2">Endoplasmic reticulum membrane</location>
    </subcellularLocation>
</comment>
<feature type="transmembrane region" description="Helical" evidence="9">
    <location>
        <begin position="125"/>
        <end position="143"/>
    </location>
</feature>
<keyword evidence="5 9" id="KW-0812">Transmembrane</keyword>
<evidence type="ECO:0000256" key="1">
    <source>
        <dbReference type="ARBA" id="ARBA00004127"/>
    </source>
</evidence>
<feature type="transmembrane region" description="Helical" evidence="9">
    <location>
        <begin position="150"/>
        <end position="169"/>
    </location>
</feature>
<keyword evidence="7 9" id="KW-1133">Transmembrane helix</keyword>
<keyword evidence="6" id="KW-0256">Endoplasmic reticulum</keyword>
<dbReference type="GO" id="GO:0012505">
    <property type="term" value="C:endomembrane system"/>
    <property type="evidence" value="ECO:0007669"/>
    <property type="project" value="UniProtKB-SubCell"/>
</dbReference>
<feature type="transmembrane region" description="Helical" evidence="9">
    <location>
        <begin position="261"/>
        <end position="285"/>
    </location>
</feature>
<dbReference type="PANTHER" id="PTHR22760">
    <property type="entry name" value="GLYCOSYLTRANSFERASE"/>
    <property type="match status" value="1"/>
</dbReference>
<proteinExistence type="predicted"/>
<accession>A0A7H0LHH4</accession>
<feature type="transmembrane region" description="Helical" evidence="9">
    <location>
        <begin position="314"/>
        <end position="334"/>
    </location>
</feature>
<evidence type="ECO:0000313" key="11">
    <source>
        <dbReference type="Proteomes" id="UP000516148"/>
    </source>
</evidence>
<evidence type="ECO:0000256" key="5">
    <source>
        <dbReference type="ARBA" id="ARBA00022692"/>
    </source>
</evidence>
<evidence type="ECO:0000256" key="3">
    <source>
        <dbReference type="ARBA" id="ARBA00022676"/>
    </source>
</evidence>
<dbReference type="RefSeq" id="WP_187761450.1">
    <property type="nucleotide sequence ID" value="NZ_CP061038.1"/>
</dbReference>
<evidence type="ECO:0000313" key="10">
    <source>
        <dbReference type="EMBL" id="QNQ09127.1"/>
    </source>
</evidence>
<evidence type="ECO:0000256" key="6">
    <source>
        <dbReference type="ARBA" id="ARBA00022824"/>
    </source>
</evidence>
<feature type="transmembrane region" description="Helical" evidence="9">
    <location>
        <begin position="214"/>
        <end position="241"/>
    </location>
</feature>
<feature type="transmembrane region" description="Helical" evidence="9">
    <location>
        <begin position="69"/>
        <end position="89"/>
    </location>
</feature>
<gene>
    <name evidence="10" type="ORF">H3Z74_21000</name>
</gene>
<dbReference type="GO" id="GO:0000030">
    <property type="term" value="F:mannosyltransferase activity"/>
    <property type="evidence" value="ECO:0007669"/>
    <property type="project" value="TreeGrafter"/>
</dbReference>
<name>A0A7H0LHH4_9SPHN</name>
<dbReference type="EMBL" id="CP061038">
    <property type="protein sequence ID" value="QNQ09127.1"/>
    <property type="molecule type" value="Genomic_DNA"/>
</dbReference>
<keyword evidence="3" id="KW-0328">Glycosyltransferase</keyword>
<evidence type="ECO:0000256" key="2">
    <source>
        <dbReference type="ARBA" id="ARBA00004586"/>
    </source>
</evidence>
<evidence type="ECO:0008006" key="12">
    <source>
        <dbReference type="Google" id="ProtNLM"/>
    </source>
</evidence>
<evidence type="ECO:0000256" key="7">
    <source>
        <dbReference type="ARBA" id="ARBA00022989"/>
    </source>
</evidence>
<evidence type="ECO:0000256" key="4">
    <source>
        <dbReference type="ARBA" id="ARBA00022679"/>
    </source>
</evidence>
<feature type="transmembrane region" description="Helical" evidence="9">
    <location>
        <begin position="101"/>
        <end position="119"/>
    </location>
</feature>
<keyword evidence="8 9" id="KW-0472">Membrane</keyword>
<sequence>MVAASGRDASIDRANRTLAGILLLALALRVAVAFIPAIAHPDELWQYLEPAHYLTNGTWVRAWEYRAGIRSWLIPLVVAGPMGIGHFIAPGTMLPILLPRFLCALGSLALVWTCYRFGALAGRRQALIAGIVAAVWSELLFYGPRTLSEPISLSLFLPAAWLLIGKGATVSQRQLALAGLLLGLAVCARLQMAPIVGALAIIGGGRDIRRWATMIAGGIAALAISAGVDLITGQMPFRWMIENFRINLIEHKSASFGVEPWYWYLTQTVRNWSIASVFIVPLALVGARRHPALLILALVHLAAHSVIPHKEMRFILPTLALFVLLASLGSGEVLARVTRTASRRTATWATIGTVATWTILSGIAAVSGSSQKLWQSHRTILLAIRAAGVDPAACGLAFFSPKPPAPANYSFYDRETPIYNFYGPDATSVAAPWRGAFNVAIAPLAAGAGLGPNYRATYCAPGRKGAPQEFCVFRRPGACPIAGPKQYEIEAVMRRWGH</sequence>
<keyword evidence="11" id="KW-1185">Reference proteome</keyword>
<dbReference type="KEGG" id="spap:H3Z74_21000"/>
<evidence type="ECO:0000256" key="9">
    <source>
        <dbReference type="SAM" id="Phobius"/>
    </source>
</evidence>
<keyword evidence="4" id="KW-0808">Transferase</keyword>
<dbReference type="AlphaFoldDB" id="A0A7H0LHH4"/>
<feature type="transmembrane region" description="Helical" evidence="9">
    <location>
        <begin position="175"/>
        <end position="202"/>
    </location>
</feature>
<feature type="transmembrane region" description="Helical" evidence="9">
    <location>
        <begin position="292"/>
        <end position="308"/>
    </location>
</feature>
<feature type="transmembrane region" description="Helical" evidence="9">
    <location>
        <begin position="346"/>
        <end position="366"/>
    </location>
</feature>
<organism evidence="10 11">
    <name type="scientific">Sphingomonas alpina</name>
    <dbReference type="NCBI Taxonomy" id="653931"/>
    <lineage>
        <taxon>Bacteria</taxon>
        <taxon>Pseudomonadati</taxon>
        <taxon>Pseudomonadota</taxon>
        <taxon>Alphaproteobacteria</taxon>
        <taxon>Sphingomonadales</taxon>
        <taxon>Sphingomonadaceae</taxon>
        <taxon>Sphingomonas</taxon>
    </lineage>
</organism>
<dbReference type="Proteomes" id="UP000516148">
    <property type="component" value="Chromosome"/>
</dbReference>
<dbReference type="InterPro" id="IPR005599">
    <property type="entry name" value="GPI_mannosylTrfase"/>
</dbReference>
<protein>
    <recommendedName>
        <fullName evidence="12">Mannosyltransferase</fullName>
    </recommendedName>
</protein>